<dbReference type="SUPFAM" id="SSF51735">
    <property type="entry name" value="NAD(P)-binding Rossmann-fold domains"/>
    <property type="match status" value="1"/>
</dbReference>
<dbReference type="SUPFAM" id="SSF50129">
    <property type="entry name" value="GroES-like"/>
    <property type="match status" value="1"/>
</dbReference>
<accession>A0A165DSX5</accession>
<keyword evidence="4" id="KW-1185">Reference proteome</keyword>
<dbReference type="Gene3D" id="3.90.180.10">
    <property type="entry name" value="Medium-chain alcohol dehydrogenases, catalytic domain"/>
    <property type="match status" value="1"/>
</dbReference>
<sequence length="356" mass="37924">MSTHKSFVATAPGVYGETTSPTPKPGTGEVLVRVEYTALIPFDVEVAENNFLGPSAYPYVPGFTVVGTIAQLGEGVAEFKVGDRVAGYPIPRYGSTAKGAQEYAVLPAHAVGKVPEGIAPDDVATIPDNFVCAWWTLTEHLKLPLPSSNVASDASFLVYGASSSTGQFAVQLLAHARFPRIIAVSSRAHHGLLKSLGATQTVDYHDADWPAQVGKVDYALDIISTEASLRGVAQTVTGTSKVAILLPVKLGREKLVADKNEAGAGSKLVFELPAEKNTFPEGLKLEYVRTFEWDENEELKAHLMTKTFPKLLASGAIKPTPKKVIDTPNSLDARVKAGFDILRSNGASGLKVILKV</sequence>
<dbReference type="PANTHER" id="PTHR45348:SF3">
    <property type="entry name" value="ENOYL REDUCTASE (ER) DOMAIN-CONTAINING PROTEIN"/>
    <property type="match status" value="1"/>
</dbReference>
<dbReference type="AlphaFoldDB" id="A0A165DSX5"/>
<dbReference type="InterPro" id="IPR036291">
    <property type="entry name" value="NAD(P)-bd_dom_sf"/>
</dbReference>
<dbReference type="CDD" id="cd08249">
    <property type="entry name" value="enoyl_reductase_like"/>
    <property type="match status" value="1"/>
</dbReference>
<evidence type="ECO:0000313" key="3">
    <source>
        <dbReference type="EMBL" id="KZV85288.1"/>
    </source>
</evidence>
<proteinExistence type="predicted"/>
<dbReference type="GO" id="GO:0016651">
    <property type="term" value="F:oxidoreductase activity, acting on NAD(P)H"/>
    <property type="evidence" value="ECO:0007669"/>
    <property type="project" value="InterPro"/>
</dbReference>
<dbReference type="SMART" id="SM00829">
    <property type="entry name" value="PKS_ER"/>
    <property type="match status" value="1"/>
</dbReference>
<dbReference type="Gene3D" id="3.40.50.720">
    <property type="entry name" value="NAD(P)-binding Rossmann-like Domain"/>
    <property type="match status" value="1"/>
</dbReference>
<dbReference type="PANTHER" id="PTHR45348">
    <property type="entry name" value="HYPOTHETICAL OXIDOREDUCTASE (EUROFUNG)"/>
    <property type="match status" value="1"/>
</dbReference>
<evidence type="ECO:0000259" key="2">
    <source>
        <dbReference type="SMART" id="SM00829"/>
    </source>
</evidence>
<dbReference type="OrthoDB" id="9992527at2759"/>
<dbReference type="InterPro" id="IPR013154">
    <property type="entry name" value="ADH-like_N"/>
</dbReference>
<gene>
    <name evidence="3" type="ORF">EXIGLDRAFT_726311</name>
</gene>
<protein>
    <submittedName>
        <fullName evidence="3">GroES-like protein</fullName>
    </submittedName>
</protein>
<dbReference type="Pfam" id="PF08240">
    <property type="entry name" value="ADH_N"/>
    <property type="match status" value="1"/>
</dbReference>
<reference evidence="3 4" key="1">
    <citation type="journal article" date="2016" name="Mol. Biol. Evol.">
        <title>Comparative Genomics of Early-Diverging Mushroom-Forming Fungi Provides Insights into the Origins of Lignocellulose Decay Capabilities.</title>
        <authorList>
            <person name="Nagy L.G."/>
            <person name="Riley R."/>
            <person name="Tritt A."/>
            <person name="Adam C."/>
            <person name="Daum C."/>
            <person name="Floudas D."/>
            <person name="Sun H."/>
            <person name="Yadav J.S."/>
            <person name="Pangilinan J."/>
            <person name="Larsson K.H."/>
            <person name="Matsuura K."/>
            <person name="Barry K."/>
            <person name="Labutti K."/>
            <person name="Kuo R."/>
            <person name="Ohm R.A."/>
            <person name="Bhattacharya S.S."/>
            <person name="Shirouzu T."/>
            <person name="Yoshinaga Y."/>
            <person name="Martin F.M."/>
            <person name="Grigoriev I.V."/>
            <person name="Hibbett D.S."/>
        </authorList>
    </citation>
    <scope>NUCLEOTIDE SEQUENCE [LARGE SCALE GENOMIC DNA]</scope>
    <source>
        <strain evidence="3 4">HHB12029</strain>
    </source>
</reference>
<feature type="region of interest" description="Disordered" evidence="1">
    <location>
        <begin position="1"/>
        <end position="26"/>
    </location>
</feature>
<dbReference type="Proteomes" id="UP000077266">
    <property type="component" value="Unassembled WGS sequence"/>
</dbReference>
<dbReference type="InterPro" id="IPR020843">
    <property type="entry name" value="ER"/>
</dbReference>
<dbReference type="InParanoid" id="A0A165DSX5"/>
<dbReference type="EMBL" id="KV426193">
    <property type="protein sequence ID" value="KZV85288.1"/>
    <property type="molecule type" value="Genomic_DNA"/>
</dbReference>
<dbReference type="InterPro" id="IPR011032">
    <property type="entry name" value="GroES-like_sf"/>
</dbReference>
<evidence type="ECO:0000313" key="4">
    <source>
        <dbReference type="Proteomes" id="UP000077266"/>
    </source>
</evidence>
<feature type="domain" description="Enoyl reductase (ER)" evidence="2">
    <location>
        <begin position="13"/>
        <end position="354"/>
    </location>
</feature>
<name>A0A165DSX5_EXIGL</name>
<dbReference type="STRING" id="1314781.A0A165DSX5"/>
<organism evidence="3 4">
    <name type="scientific">Exidia glandulosa HHB12029</name>
    <dbReference type="NCBI Taxonomy" id="1314781"/>
    <lineage>
        <taxon>Eukaryota</taxon>
        <taxon>Fungi</taxon>
        <taxon>Dikarya</taxon>
        <taxon>Basidiomycota</taxon>
        <taxon>Agaricomycotina</taxon>
        <taxon>Agaricomycetes</taxon>
        <taxon>Auriculariales</taxon>
        <taxon>Exidiaceae</taxon>
        <taxon>Exidia</taxon>
    </lineage>
</organism>
<evidence type="ECO:0000256" key="1">
    <source>
        <dbReference type="SAM" id="MobiDB-lite"/>
    </source>
</evidence>
<dbReference type="InterPro" id="IPR047122">
    <property type="entry name" value="Trans-enoyl_RdTase-like"/>
</dbReference>